<evidence type="ECO:0000313" key="2">
    <source>
        <dbReference type="Proteomes" id="UP001156702"/>
    </source>
</evidence>
<dbReference type="EMBL" id="BSOP01000050">
    <property type="protein sequence ID" value="GLR54326.1"/>
    <property type="molecule type" value="Genomic_DNA"/>
</dbReference>
<dbReference type="Proteomes" id="UP001156702">
    <property type="component" value="Unassembled WGS sequence"/>
</dbReference>
<proteinExistence type="predicted"/>
<sequence>MAIQFEPGQLVECINDRLRGKPIPNVTLVLNGLTRGRIYTVRWSGSYTHEGKTYKAIRLQEIFRGRDSYSGVDDLPYDARRFRPVLPDRLAAFRAMLERLPVVA</sequence>
<protein>
    <submittedName>
        <fullName evidence="1">Uncharacterized protein</fullName>
    </submittedName>
</protein>
<gene>
    <name evidence="1" type="ORF">GCM10007923_55430</name>
</gene>
<name>A0ABQ5ZTH2_9HYPH</name>
<dbReference type="RefSeq" id="WP_245083098.1">
    <property type="nucleotide sequence ID" value="NZ_BSOP01000050.1"/>
</dbReference>
<evidence type="ECO:0000313" key="1">
    <source>
        <dbReference type="EMBL" id="GLR54326.1"/>
    </source>
</evidence>
<keyword evidence="2" id="KW-1185">Reference proteome</keyword>
<organism evidence="1 2">
    <name type="scientific">Shinella yambaruensis</name>
    <dbReference type="NCBI Taxonomy" id="415996"/>
    <lineage>
        <taxon>Bacteria</taxon>
        <taxon>Pseudomonadati</taxon>
        <taxon>Pseudomonadota</taxon>
        <taxon>Alphaproteobacteria</taxon>
        <taxon>Hyphomicrobiales</taxon>
        <taxon>Rhizobiaceae</taxon>
        <taxon>Shinella</taxon>
    </lineage>
</organism>
<accession>A0ABQ5ZTH2</accession>
<reference evidence="2" key="1">
    <citation type="journal article" date="2019" name="Int. J. Syst. Evol. Microbiol.">
        <title>The Global Catalogue of Microorganisms (GCM) 10K type strain sequencing project: providing services to taxonomists for standard genome sequencing and annotation.</title>
        <authorList>
            <consortium name="The Broad Institute Genomics Platform"/>
            <consortium name="The Broad Institute Genome Sequencing Center for Infectious Disease"/>
            <person name="Wu L."/>
            <person name="Ma J."/>
        </authorList>
    </citation>
    <scope>NUCLEOTIDE SEQUENCE [LARGE SCALE GENOMIC DNA]</scope>
    <source>
        <strain evidence="2">NBRC 102122</strain>
    </source>
</reference>
<comment type="caution">
    <text evidence="1">The sequence shown here is derived from an EMBL/GenBank/DDBJ whole genome shotgun (WGS) entry which is preliminary data.</text>
</comment>